<dbReference type="Pfam" id="PF05014">
    <property type="entry name" value="Nuc_deoxyrib_tr"/>
    <property type="match status" value="1"/>
</dbReference>
<dbReference type="Gene3D" id="3.40.50.450">
    <property type="match status" value="1"/>
</dbReference>
<proteinExistence type="predicted"/>
<dbReference type="AlphaFoldDB" id="A0A1G2L0U0"/>
<dbReference type="InterPro" id="IPR007710">
    <property type="entry name" value="Nucleoside_deoxyribTrfase"/>
</dbReference>
<evidence type="ECO:0000313" key="1">
    <source>
        <dbReference type="EMBL" id="OHA05170.1"/>
    </source>
</evidence>
<comment type="caution">
    <text evidence="1">The sequence shown here is derived from an EMBL/GenBank/DDBJ whole genome shotgun (WGS) entry which is preliminary data.</text>
</comment>
<dbReference type="Proteomes" id="UP000177982">
    <property type="component" value="Unassembled WGS sequence"/>
</dbReference>
<evidence type="ECO:0000313" key="2">
    <source>
        <dbReference type="Proteomes" id="UP000177982"/>
    </source>
</evidence>
<protein>
    <recommendedName>
        <fullName evidence="3">Nucleoside 2-deoxyribosyltransferase</fullName>
    </recommendedName>
</protein>
<accession>A0A1G2L0U0</accession>
<dbReference type="EMBL" id="MHQO01000059">
    <property type="protein sequence ID" value="OHA05170.1"/>
    <property type="molecule type" value="Genomic_DNA"/>
</dbReference>
<organism evidence="1 2">
    <name type="scientific">Candidatus Sungbacteria bacterium RIFCSPLOWO2_01_FULL_47_10</name>
    <dbReference type="NCBI Taxonomy" id="1802276"/>
    <lineage>
        <taxon>Bacteria</taxon>
        <taxon>Candidatus Sungiibacteriota</taxon>
    </lineage>
</organism>
<dbReference type="SUPFAM" id="SSF52309">
    <property type="entry name" value="N-(deoxy)ribosyltransferase-like"/>
    <property type="match status" value="1"/>
</dbReference>
<sequence length="132" mass="14521">MRNPIAYAAGPFGFSEAGRLFHYTVIIPMLWEIGFEVRDPWVLTPQEHIDSVLALPYGRERKDRWAALNPVIGENNEKGIRESDIVVAILDGVDVDSGTASEIGCGYALGKTCFGYRGDFRLSADNEGSIVT</sequence>
<name>A0A1G2L0U0_9BACT</name>
<evidence type="ECO:0008006" key="3">
    <source>
        <dbReference type="Google" id="ProtNLM"/>
    </source>
</evidence>
<gene>
    <name evidence="1" type="ORF">A2934_04400</name>
</gene>
<reference evidence="1 2" key="1">
    <citation type="journal article" date="2016" name="Nat. Commun.">
        <title>Thousands of microbial genomes shed light on interconnected biogeochemical processes in an aquifer system.</title>
        <authorList>
            <person name="Anantharaman K."/>
            <person name="Brown C.T."/>
            <person name="Hug L.A."/>
            <person name="Sharon I."/>
            <person name="Castelle C.J."/>
            <person name="Probst A.J."/>
            <person name="Thomas B.C."/>
            <person name="Singh A."/>
            <person name="Wilkins M.J."/>
            <person name="Karaoz U."/>
            <person name="Brodie E.L."/>
            <person name="Williams K.H."/>
            <person name="Hubbard S.S."/>
            <person name="Banfield J.F."/>
        </authorList>
    </citation>
    <scope>NUCLEOTIDE SEQUENCE [LARGE SCALE GENOMIC DNA]</scope>
</reference>